<dbReference type="GO" id="GO:0006412">
    <property type="term" value="P:translation"/>
    <property type="evidence" value="ECO:0007669"/>
    <property type="project" value="InterPro"/>
</dbReference>
<evidence type="ECO:0000313" key="8">
    <source>
        <dbReference type="EMBL" id="CAD9268332.1"/>
    </source>
</evidence>
<keyword evidence="5" id="KW-0689">Ribosomal protein</keyword>
<accession>A0A7S1UIX0</accession>
<dbReference type="GO" id="GO:0003723">
    <property type="term" value="F:RNA binding"/>
    <property type="evidence" value="ECO:0007669"/>
    <property type="project" value="InterPro"/>
</dbReference>
<dbReference type="CDD" id="cd06089">
    <property type="entry name" value="KOW_RPL26"/>
    <property type="match status" value="1"/>
</dbReference>
<evidence type="ECO:0000256" key="4">
    <source>
        <dbReference type="ARBA" id="ARBA00022640"/>
    </source>
</evidence>
<dbReference type="AlphaFoldDB" id="A0A7S1UIX0"/>
<evidence type="ECO:0000259" key="7">
    <source>
        <dbReference type="Pfam" id="PF17136"/>
    </source>
</evidence>
<evidence type="ECO:0000256" key="6">
    <source>
        <dbReference type="ARBA" id="ARBA00023274"/>
    </source>
</evidence>
<dbReference type="GO" id="GO:1990904">
    <property type="term" value="C:ribonucleoprotein complex"/>
    <property type="evidence" value="ECO:0007669"/>
    <property type="project" value="UniProtKB-KW"/>
</dbReference>
<dbReference type="InterPro" id="IPR014722">
    <property type="entry name" value="Rib_uL2_dom2"/>
</dbReference>
<dbReference type="InterPro" id="IPR003256">
    <property type="entry name" value="Ribosomal_uL24"/>
</dbReference>
<dbReference type="Gene3D" id="2.30.30.30">
    <property type="match status" value="1"/>
</dbReference>
<dbReference type="SUPFAM" id="SSF50104">
    <property type="entry name" value="Translation proteins SH3-like domain"/>
    <property type="match status" value="1"/>
</dbReference>
<dbReference type="InterPro" id="IPR041988">
    <property type="entry name" value="Ribosomal_uL24_KOW"/>
</dbReference>
<dbReference type="PANTHER" id="PTHR12903">
    <property type="entry name" value="MITOCHONDRIAL RIBOSOMAL PROTEIN L24"/>
    <property type="match status" value="1"/>
</dbReference>
<organism evidence="8">
    <name type="scientific">Phaeomonas parva</name>
    <dbReference type="NCBI Taxonomy" id="124430"/>
    <lineage>
        <taxon>Eukaryota</taxon>
        <taxon>Sar</taxon>
        <taxon>Stramenopiles</taxon>
        <taxon>Ochrophyta</taxon>
        <taxon>Pinguiophyceae</taxon>
        <taxon>Pinguiochrysidales</taxon>
        <taxon>Pinguiochrysidaceae</taxon>
        <taxon>Phaeomonas</taxon>
    </lineage>
</organism>
<keyword evidence="3" id="KW-0150">Chloroplast</keyword>
<comment type="subcellular location">
    <subcellularLocation>
        <location evidence="1">Plastid</location>
        <location evidence="1">Chloroplast</location>
    </subcellularLocation>
</comment>
<dbReference type="GO" id="GO:0003735">
    <property type="term" value="F:structural constituent of ribosome"/>
    <property type="evidence" value="ECO:0007669"/>
    <property type="project" value="InterPro"/>
</dbReference>
<reference evidence="8" key="1">
    <citation type="submission" date="2021-01" db="EMBL/GenBank/DDBJ databases">
        <authorList>
            <person name="Corre E."/>
            <person name="Pelletier E."/>
            <person name="Niang G."/>
            <person name="Scheremetjew M."/>
            <person name="Finn R."/>
            <person name="Kale V."/>
            <person name="Holt S."/>
            <person name="Cochrane G."/>
            <person name="Meng A."/>
            <person name="Brown T."/>
            <person name="Cohen L."/>
        </authorList>
    </citation>
    <scope>NUCLEOTIDE SEQUENCE</scope>
    <source>
        <strain evidence="8">CCMP2877</strain>
    </source>
</reference>
<name>A0A7S1UIX0_9STRA</name>
<dbReference type="HAMAP" id="MF_01326_B">
    <property type="entry name" value="Ribosomal_uL24_B"/>
    <property type="match status" value="1"/>
</dbReference>
<gene>
    <name evidence="8" type="ORF">PPAR1163_LOCUS26765</name>
</gene>
<feature type="domain" description="Large ribosomal subunit protein uL24 C-terminal" evidence="7">
    <location>
        <begin position="67"/>
        <end position="130"/>
    </location>
</feature>
<dbReference type="InterPro" id="IPR057264">
    <property type="entry name" value="Ribosomal_uL24_C"/>
</dbReference>
<comment type="similarity">
    <text evidence="2">Belongs to the universal ribosomal protein uL24 family.</text>
</comment>
<proteinExistence type="inferred from homology"/>
<evidence type="ECO:0000256" key="3">
    <source>
        <dbReference type="ARBA" id="ARBA00022528"/>
    </source>
</evidence>
<dbReference type="Pfam" id="PF17136">
    <property type="entry name" value="ribosomal_L24"/>
    <property type="match status" value="1"/>
</dbReference>
<evidence type="ECO:0000256" key="5">
    <source>
        <dbReference type="ARBA" id="ARBA00022980"/>
    </source>
</evidence>
<dbReference type="GO" id="GO:0009507">
    <property type="term" value="C:chloroplast"/>
    <property type="evidence" value="ECO:0007669"/>
    <property type="project" value="UniProtKB-SubCell"/>
</dbReference>
<evidence type="ECO:0000256" key="1">
    <source>
        <dbReference type="ARBA" id="ARBA00004229"/>
    </source>
</evidence>
<keyword evidence="6" id="KW-0687">Ribonucleoprotein</keyword>
<dbReference type="InterPro" id="IPR008991">
    <property type="entry name" value="Translation_prot_SH3-like_sf"/>
</dbReference>
<keyword evidence="4" id="KW-0934">Plastid</keyword>
<dbReference type="GO" id="GO:0005840">
    <property type="term" value="C:ribosome"/>
    <property type="evidence" value="ECO:0007669"/>
    <property type="project" value="UniProtKB-KW"/>
</dbReference>
<dbReference type="EMBL" id="HBGJ01042644">
    <property type="protein sequence ID" value="CAD9268332.1"/>
    <property type="molecule type" value="Transcribed_RNA"/>
</dbReference>
<dbReference type="NCBIfam" id="TIGR01079">
    <property type="entry name" value="rplX_bact"/>
    <property type="match status" value="1"/>
</dbReference>
<evidence type="ECO:0000256" key="2">
    <source>
        <dbReference type="ARBA" id="ARBA00010618"/>
    </source>
</evidence>
<sequence length="195" mass="21974">MYRQPRALLRALLIKPRGRPDRRGQLGRWAIKKGDTVEVVDGPNDRGKRGKVLAVLKPRERVVVDGINVRKSYVPPEDPASRGSFIQKPWSIHYSNVQVVCPETDQPTKIGYRKRADGKFERFARISGAALPIPPEHLEKEAVDYRVGPLDTPAEEVHRTTFQGFDEQGREIGLKDWGEKKYASKAHMQAAAGAR</sequence>
<protein>
    <recommendedName>
        <fullName evidence="7">Large ribosomal subunit protein uL24 C-terminal domain-containing protein</fullName>
    </recommendedName>
</protein>